<reference evidence="1" key="2">
    <citation type="submission" date="2025-03" db="EMBL/GenBank/DDBJ databases">
        <authorList>
            <consortium name="ELIXIR-Norway"/>
            <consortium name="Elixir Norway"/>
        </authorList>
    </citation>
    <scope>NUCLEOTIDE SEQUENCE</scope>
</reference>
<evidence type="ECO:0000313" key="2">
    <source>
        <dbReference type="Proteomes" id="UP001162501"/>
    </source>
</evidence>
<accession>A0AC60A656</accession>
<protein>
    <submittedName>
        <fullName evidence="1">Uncharacterized protein</fullName>
    </submittedName>
</protein>
<evidence type="ECO:0000313" key="1">
    <source>
        <dbReference type="EMBL" id="CAN0549834.1"/>
    </source>
</evidence>
<gene>
    <name evidence="1" type="ORF">MRATA1EN22A_LOCUS26025</name>
</gene>
<sequence>MQSVVVREGAWWCPSGCSGDDTDDSAFLTPLPRAPLTTSVNLALGEMQTQHVLLSILVERSSQRLRGGENW</sequence>
<dbReference type="EMBL" id="OX596091">
    <property type="protein sequence ID" value="CAN0549834.1"/>
    <property type="molecule type" value="Genomic_DNA"/>
</dbReference>
<reference evidence="1" key="1">
    <citation type="submission" date="2023-05" db="EMBL/GenBank/DDBJ databases">
        <authorList>
            <consortium name="ELIXIR-Norway"/>
        </authorList>
    </citation>
    <scope>NUCLEOTIDE SEQUENCE</scope>
</reference>
<dbReference type="Proteomes" id="UP001162501">
    <property type="component" value="Chromosome 7"/>
</dbReference>
<proteinExistence type="predicted"/>
<name>A0AC60A656_RANTA</name>
<organism evidence="1 2">
    <name type="scientific">Rangifer tarandus platyrhynchus</name>
    <name type="common">Svalbard reindeer</name>
    <dbReference type="NCBI Taxonomy" id="3082113"/>
    <lineage>
        <taxon>Eukaryota</taxon>
        <taxon>Metazoa</taxon>
        <taxon>Chordata</taxon>
        <taxon>Craniata</taxon>
        <taxon>Vertebrata</taxon>
        <taxon>Euteleostomi</taxon>
        <taxon>Mammalia</taxon>
        <taxon>Eutheria</taxon>
        <taxon>Laurasiatheria</taxon>
        <taxon>Artiodactyla</taxon>
        <taxon>Ruminantia</taxon>
        <taxon>Pecora</taxon>
        <taxon>Cervidae</taxon>
        <taxon>Odocoileinae</taxon>
        <taxon>Rangifer</taxon>
    </lineage>
</organism>
<feature type="non-terminal residue" evidence="1">
    <location>
        <position position="71"/>
    </location>
</feature>